<comment type="similarity">
    <text evidence="2">Belongs to the phospholipase D family.</text>
</comment>
<dbReference type="GO" id="GO:0016042">
    <property type="term" value="P:lipid catabolic process"/>
    <property type="evidence" value="ECO:0007669"/>
    <property type="project" value="UniProtKB-KW"/>
</dbReference>
<dbReference type="SUPFAM" id="SSF56024">
    <property type="entry name" value="Phospholipase D/nuclease"/>
    <property type="match status" value="2"/>
</dbReference>
<dbReference type="AlphaFoldDB" id="A0A6B3M0K2"/>
<organism evidence="8 9">
    <name type="scientific">Pontibacter burrus</name>
    <dbReference type="NCBI Taxonomy" id="2704466"/>
    <lineage>
        <taxon>Bacteria</taxon>
        <taxon>Pseudomonadati</taxon>
        <taxon>Bacteroidota</taxon>
        <taxon>Cytophagia</taxon>
        <taxon>Cytophagales</taxon>
        <taxon>Hymenobacteraceae</taxon>
        <taxon>Pontibacter</taxon>
    </lineage>
</organism>
<accession>A0A6B3M0K2</accession>
<dbReference type="PANTHER" id="PTHR43856">
    <property type="entry name" value="CARDIOLIPIN HYDROLASE"/>
    <property type="match status" value="1"/>
</dbReference>
<dbReference type="InterPro" id="IPR051406">
    <property type="entry name" value="PLD_domain"/>
</dbReference>
<gene>
    <name evidence="8" type="ORF">GXP69_16870</name>
</gene>
<protein>
    <recommendedName>
        <fullName evidence="3">phospholipase D</fullName>
        <ecNumber evidence="3">3.1.4.4</ecNumber>
    </recommendedName>
</protein>
<proteinExistence type="inferred from homology"/>
<keyword evidence="5" id="KW-0442">Lipid degradation</keyword>
<dbReference type="GO" id="GO:0004630">
    <property type="term" value="F:phospholipase D activity"/>
    <property type="evidence" value="ECO:0007669"/>
    <property type="project" value="UniProtKB-EC"/>
</dbReference>
<feature type="domain" description="Phospholipase D-like" evidence="7">
    <location>
        <begin position="80"/>
        <end position="193"/>
    </location>
</feature>
<feature type="domain" description="Phospholipase D-like" evidence="7">
    <location>
        <begin position="265"/>
        <end position="391"/>
    </location>
</feature>
<dbReference type="Gene3D" id="3.30.870.10">
    <property type="entry name" value="Endonuclease Chain A"/>
    <property type="match status" value="2"/>
</dbReference>
<keyword evidence="9" id="KW-1185">Reference proteome</keyword>
<dbReference type="PROSITE" id="PS51257">
    <property type="entry name" value="PROKAR_LIPOPROTEIN"/>
    <property type="match status" value="1"/>
</dbReference>
<evidence type="ECO:0000256" key="3">
    <source>
        <dbReference type="ARBA" id="ARBA00012027"/>
    </source>
</evidence>
<evidence type="ECO:0000313" key="9">
    <source>
        <dbReference type="Proteomes" id="UP000474777"/>
    </source>
</evidence>
<dbReference type="Proteomes" id="UP000474777">
    <property type="component" value="Unassembled WGS sequence"/>
</dbReference>
<dbReference type="Pfam" id="PF13091">
    <property type="entry name" value="PLDc_2"/>
    <property type="match status" value="2"/>
</dbReference>
<reference evidence="8 9" key="1">
    <citation type="submission" date="2020-02" db="EMBL/GenBank/DDBJ databases">
        <authorList>
            <person name="Kim M.K."/>
        </authorList>
    </citation>
    <scope>NUCLEOTIDE SEQUENCE [LARGE SCALE GENOMIC DNA]</scope>
    <source>
        <strain evidence="8 9">BT327</strain>
    </source>
</reference>
<evidence type="ECO:0000256" key="1">
    <source>
        <dbReference type="ARBA" id="ARBA00000798"/>
    </source>
</evidence>
<evidence type="ECO:0000259" key="7">
    <source>
        <dbReference type="Pfam" id="PF13091"/>
    </source>
</evidence>
<evidence type="ECO:0000256" key="4">
    <source>
        <dbReference type="ARBA" id="ARBA00022801"/>
    </source>
</evidence>
<dbReference type="InterPro" id="IPR025202">
    <property type="entry name" value="PLD-like_dom"/>
</dbReference>
<sequence>MLHPKYLFIAILFLFVSCKDEKTETPKPTPEVPEKETATPVKATFPDALFTEVSKVRTGAVSLTILDQLIGLVNATPEGETIHLNVFLFDYKPLVESIKKASSRGVKVHVMMDLGREESHEINPLIYHDLKRTLEVKGGSAVSVINDASTTAINHHKYVLFTKVVTTNGTVPNVVFQTSHNFTEADARKFQDAVMFSNVGLYNAFKANWEDMKTKATAGMKNFYYNEYTDQATDITAYFLPKRRNGSAYGDDSIIEFLNSIENPATATIKIGMSDWTNTRLNIVQKLAELRGQGATIEVVVKNKIDDNIMTGLRELEKNGAYLKVYNMSAANIHSKFLLIEGNWKGSGNAKILITGSHNFTQNALRNNNEVMLLLKNHALFAKYNTHFENLKTVPGI</sequence>
<evidence type="ECO:0000256" key="5">
    <source>
        <dbReference type="ARBA" id="ARBA00022963"/>
    </source>
</evidence>
<name>A0A6B3M0K2_9BACT</name>
<evidence type="ECO:0000313" key="8">
    <source>
        <dbReference type="EMBL" id="NEM99374.1"/>
    </source>
</evidence>
<evidence type="ECO:0000256" key="2">
    <source>
        <dbReference type="ARBA" id="ARBA00008664"/>
    </source>
</evidence>
<dbReference type="RefSeq" id="WP_163916485.1">
    <property type="nucleotide sequence ID" value="NZ_JAAGWD010000009.1"/>
</dbReference>
<comment type="catalytic activity">
    <reaction evidence="1">
        <text>a 1,2-diacyl-sn-glycero-3-phosphocholine + H2O = a 1,2-diacyl-sn-glycero-3-phosphate + choline + H(+)</text>
        <dbReference type="Rhea" id="RHEA:14445"/>
        <dbReference type="ChEBI" id="CHEBI:15354"/>
        <dbReference type="ChEBI" id="CHEBI:15377"/>
        <dbReference type="ChEBI" id="CHEBI:15378"/>
        <dbReference type="ChEBI" id="CHEBI:57643"/>
        <dbReference type="ChEBI" id="CHEBI:58608"/>
        <dbReference type="EC" id="3.1.4.4"/>
    </reaction>
</comment>
<dbReference type="EC" id="3.1.4.4" evidence="3"/>
<comment type="caution">
    <text evidence="8">The sequence shown here is derived from an EMBL/GenBank/DDBJ whole genome shotgun (WGS) entry which is preliminary data.</text>
</comment>
<keyword evidence="4" id="KW-0378">Hydrolase</keyword>
<dbReference type="PANTHER" id="PTHR43856:SF1">
    <property type="entry name" value="MITOCHONDRIAL CARDIOLIPIN HYDROLASE"/>
    <property type="match status" value="1"/>
</dbReference>
<keyword evidence="6" id="KW-0443">Lipid metabolism</keyword>
<dbReference type="EMBL" id="JAAGWD010000009">
    <property type="protein sequence ID" value="NEM99374.1"/>
    <property type="molecule type" value="Genomic_DNA"/>
</dbReference>
<evidence type="ECO:0000256" key="6">
    <source>
        <dbReference type="ARBA" id="ARBA00023098"/>
    </source>
</evidence>
<dbReference type="GO" id="GO:0016891">
    <property type="term" value="F:RNA endonuclease activity producing 5'-phosphomonoesters, hydrolytic mechanism"/>
    <property type="evidence" value="ECO:0007669"/>
    <property type="project" value="TreeGrafter"/>
</dbReference>